<dbReference type="AlphaFoldDB" id="A4AE25"/>
<dbReference type="Proteomes" id="UP000019205">
    <property type="component" value="Chromosome"/>
</dbReference>
<feature type="transmembrane region" description="Helical" evidence="8">
    <location>
        <begin position="93"/>
        <end position="114"/>
    </location>
</feature>
<dbReference type="InterPro" id="IPR045316">
    <property type="entry name" value="Msc2-like"/>
</dbReference>
<feature type="transmembrane region" description="Helical" evidence="8">
    <location>
        <begin position="60"/>
        <end position="81"/>
    </location>
</feature>
<feature type="transmembrane region" description="Helical" evidence="8">
    <location>
        <begin position="28"/>
        <end position="54"/>
    </location>
</feature>
<feature type="domain" description="Cation efflux protein transmembrane" evidence="9">
    <location>
        <begin position="28"/>
        <end position="232"/>
    </location>
</feature>
<dbReference type="Pfam" id="PF01545">
    <property type="entry name" value="Cation_efflux"/>
    <property type="match status" value="1"/>
</dbReference>
<dbReference type="NCBIfam" id="TIGR01297">
    <property type="entry name" value="CDF"/>
    <property type="match status" value="1"/>
</dbReference>
<evidence type="ECO:0000313" key="11">
    <source>
        <dbReference type="Proteomes" id="UP000019205"/>
    </source>
</evidence>
<dbReference type="GO" id="GO:0005385">
    <property type="term" value="F:zinc ion transmembrane transporter activity"/>
    <property type="evidence" value="ECO:0007669"/>
    <property type="project" value="InterPro"/>
</dbReference>
<reference evidence="10 11" key="1">
    <citation type="journal article" date="2007" name="Proc. Natl. Acad. Sci. U.S.A.">
        <title>Characterization of a marine gammaproteobacterium capable of aerobic anoxygenic photosynthesis.</title>
        <authorList>
            <person name="Fuchs B.M."/>
            <person name="Spring S."/>
            <person name="Teeling H."/>
            <person name="Quast C."/>
            <person name="Wulf J."/>
            <person name="Schattenhofer M."/>
            <person name="Yan S."/>
            <person name="Ferriera S."/>
            <person name="Johnson J."/>
            <person name="Glockner F.O."/>
            <person name="Amann R."/>
        </authorList>
    </citation>
    <scope>NUCLEOTIDE SEQUENCE [LARGE SCALE GENOMIC DNA]</scope>
    <source>
        <strain evidence="10">KT71</strain>
    </source>
</reference>
<keyword evidence="7 8" id="KW-0472">Membrane</keyword>
<feature type="transmembrane region" description="Helical" evidence="8">
    <location>
        <begin position="126"/>
        <end position="149"/>
    </location>
</feature>
<evidence type="ECO:0000313" key="10">
    <source>
        <dbReference type="EMBL" id="EAQ95717.2"/>
    </source>
</evidence>
<evidence type="ECO:0000256" key="4">
    <source>
        <dbReference type="ARBA" id="ARBA00022906"/>
    </source>
</evidence>
<evidence type="ECO:0000259" key="9">
    <source>
        <dbReference type="Pfam" id="PF01545"/>
    </source>
</evidence>
<feature type="transmembrane region" description="Helical" evidence="8">
    <location>
        <begin position="201"/>
        <end position="221"/>
    </location>
</feature>
<evidence type="ECO:0000256" key="2">
    <source>
        <dbReference type="ARBA" id="ARBA00022448"/>
    </source>
</evidence>
<dbReference type="GO" id="GO:0016020">
    <property type="term" value="C:membrane"/>
    <property type="evidence" value="ECO:0007669"/>
    <property type="project" value="UniProtKB-SubCell"/>
</dbReference>
<dbReference type="eggNOG" id="COG1230">
    <property type="taxonomic scope" value="Bacteria"/>
</dbReference>
<comment type="subcellular location">
    <subcellularLocation>
        <location evidence="1">Membrane</location>
        <topology evidence="1">Multi-pass membrane protein</topology>
    </subcellularLocation>
</comment>
<dbReference type="Gene3D" id="1.20.1510.10">
    <property type="entry name" value="Cation efflux protein transmembrane domain"/>
    <property type="match status" value="1"/>
</dbReference>
<dbReference type="NCBIfam" id="NF033827">
    <property type="entry name" value="CDF_efflux_DmeF"/>
    <property type="match status" value="1"/>
</dbReference>
<keyword evidence="4" id="KW-0862">Zinc</keyword>
<evidence type="ECO:0000256" key="8">
    <source>
        <dbReference type="SAM" id="Phobius"/>
    </source>
</evidence>
<keyword evidence="6" id="KW-0406">Ion transport</keyword>
<gene>
    <name evidence="10" type="ORF">KT71_13814</name>
</gene>
<dbReference type="GO" id="GO:0006882">
    <property type="term" value="P:intracellular zinc ion homeostasis"/>
    <property type="evidence" value="ECO:0007669"/>
    <property type="project" value="InterPro"/>
</dbReference>
<protein>
    <submittedName>
        <fullName evidence="10">Cation diffusion facilitator family transporter</fullName>
    </submittedName>
</protein>
<reference evidence="10 11" key="2">
    <citation type="journal article" date="2009" name="PLoS ONE">
        <title>The photosynthetic apparatus and its regulation in the aerobic gammaproteobacterium Congregibacter litoralis gen. nov., sp. nov.</title>
        <authorList>
            <person name="Spring S."/>
            <person name="Lunsdorf H."/>
            <person name="Fuchs B.M."/>
            <person name="Tindall B.J."/>
        </authorList>
    </citation>
    <scope>NUCLEOTIDE SEQUENCE [LARGE SCALE GENOMIC DNA]</scope>
    <source>
        <strain evidence="10">KT71</strain>
    </source>
</reference>
<proteinExistence type="predicted"/>
<evidence type="ECO:0000256" key="1">
    <source>
        <dbReference type="ARBA" id="ARBA00004141"/>
    </source>
</evidence>
<keyword evidence="2" id="KW-0813">Transport</keyword>
<dbReference type="InterPro" id="IPR027469">
    <property type="entry name" value="Cation_efflux_TMD_sf"/>
</dbReference>
<name>A4AE25_9GAMM</name>
<accession>A4AE25</accession>
<keyword evidence="4" id="KW-0864">Zinc transport</keyword>
<dbReference type="STRING" id="314285.KT71_13814"/>
<sequence>MHTHQMEEWTHAHVFGQDQQRAGERRTLLVVALTAVMMVVEIATGLISGSMALLADGLHMASHTVALGISVFAYVISRRLASDRRFAFGVGKINSLAGFASAILLLGFALTMAIESTDRLINPVAITFDQAIVVAAVGLVVNGISAWVLMSTPHEHGHSHGHHHDEEHDHNLRGAYLHVLADALTSILAIVALLAGKYMGASWLDPVMGIVGAALVTRWSYGLIREAGKVLLDNQADKHQLDDLRAAIEGDTSDRVTDLHVWCIGHGIFAAEIAVVSDDPKSPGHYKSLVPASLNIVHAIVEIHRFTDH</sequence>
<dbReference type="HOGENOM" id="CLU_013430_1_0_6"/>
<dbReference type="EMBL" id="AAOA02000001">
    <property type="protein sequence ID" value="EAQ95717.2"/>
    <property type="molecule type" value="Genomic_DNA"/>
</dbReference>
<evidence type="ECO:0000256" key="5">
    <source>
        <dbReference type="ARBA" id="ARBA00022989"/>
    </source>
</evidence>
<dbReference type="InterPro" id="IPR058533">
    <property type="entry name" value="Cation_efflux_TM"/>
</dbReference>
<keyword evidence="11" id="KW-1185">Reference proteome</keyword>
<evidence type="ECO:0000256" key="7">
    <source>
        <dbReference type="ARBA" id="ARBA00023136"/>
    </source>
</evidence>
<organism evidence="10 11">
    <name type="scientific">Congregibacter litoralis KT71</name>
    <dbReference type="NCBI Taxonomy" id="314285"/>
    <lineage>
        <taxon>Bacteria</taxon>
        <taxon>Pseudomonadati</taxon>
        <taxon>Pseudomonadota</taxon>
        <taxon>Gammaproteobacteria</taxon>
        <taxon>Cellvibrionales</taxon>
        <taxon>Halieaceae</taxon>
        <taxon>Congregibacter</taxon>
    </lineage>
</organism>
<evidence type="ECO:0000256" key="6">
    <source>
        <dbReference type="ARBA" id="ARBA00023065"/>
    </source>
</evidence>
<dbReference type="SUPFAM" id="SSF161111">
    <property type="entry name" value="Cation efflux protein transmembrane domain-like"/>
    <property type="match status" value="1"/>
</dbReference>
<dbReference type="OrthoDB" id="271709at2"/>
<dbReference type="PANTHER" id="PTHR45755">
    <property type="match status" value="1"/>
</dbReference>
<dbReference type="InterPro" id="IPR002524">
    <property type="entry name" value="Cation_efflux"/>
</dbReference>
<dbReference type="RefSeq" id="WP_023659661.1">
    <property type="nucleotide sequence ID" value="NZ_CM002299.1"/>
</dbReference>
<feature type="transmembrane region" description="Helical" evidence="8">
    <location>
        <begin position="175"/>
        <end position="195"/>
    </location>
</feature>
<comment type="caution">
    <text evidence="10">The sequence shown here is derived from an EMBL/GenBank/DDBJ whole genome shotgun (WGS) entry which is preliminary data.</text>
</comment>
<dbReference type="PANTHER" id="PTHR45755:SF4">
    <property type="entry name" value="ZINC TRANSPORTER 7"/>
    <property type="match status" value="1"/>
</dbReference>
<keyword evidence="5 8" id="KW-1133">Transmembrane helix</keyword>
<keyword evidence="3 8" id="KW-0812">Transmembrane</keyword>
<evidence type="ECO:0000256" key="3">
    <source>
        <dbReference type="ARBA" id="ARBA00022692"/>
    </source>
</evidence>